<dbReference type="PANTHER" id="PTHR37031:SF2">
    <property type="entry name" value="PHOD-LIKE PHOSPHATASE METALLOPHOSPHATASE DOMAIN-CONTAINING PROTEIN"/>
    <property type="match status" value="1"/>
</dbReference>
<keyword evidence="4" id="KW-1185">Reference proteome</keyword>
<dbReference type="PANTHER" id="PTHR37031">
    <property type="entry name" value="METALLOPHOSPHATASE BINDING DOMAIN PROTEIN"/>
    <property type="match status" value="1"/>
</dbReference>
<name>A0A8T0J8R5_CERPU</name>
<dbReference type="Proteomes" id="UP000822688">
    <property type="component" value="Chromosome 1"/>
</dbReference>
<dbReference type="AlphaFoldDB" id="A0A8T0J8R5"/>
<dbReference type="SUPFAM" id="SSF56300">
    <property type="entry name" value="Metallo-dependent phosphatases"/>
    <property type="match status" value="1"/>
</dbReference>
<comment type="caution">
    <text evidence="3">The sequence shown here is derived from an EMBL/GenBank/DDBJ whole genome shotgun (WGS) entry which is preliminary data.</text>
</comment>
<sequence>MEGESDEASVGSSSHAPASKWKARKRNARLNFLSSISNLLPMYGSSLSRDLMAFSVEPQVIVGPVIGKVTATSARILIEIDMSVPLTIEIQERPPALEKQPSSLLRQLTGGSRGRSSNNFKPRLPSDEIYDKCTIQKNVTAKRPSIFVFNDLKPGTAYVVEVKGCMPITKSSFRTFPEVPAEKLTFGVISCNKIFITDLLGPLGQGLWTHLSNCIEAGKVDLLLHLGDQIYGDGDKRQDAVAGADKDKWSDRFRKGTVKLKGVPSDHWKDHQEDICEYYREVYRDTWRYEPTAKCLANCPNLMIYDDHEVRDNWGDVKEDWDVTSADFFVARCAWIVSMEYQRQLYEDVDFIAVENIHQDYHFHVVGGVGLMFIDIRGSRTFHRVNGDDQIYLGNSQWNAITKALCPDGIFGKIRALLVCSPAPLVFLEPQITKNAAVAFKRLEDFKGHWSFGEHINEQIKMIDALSEWKATEVGREVLVLGGDVHCGGHSEILKNDEILFRQLTTSAIANEPLPKTAYYFMRAAGGFGFLQEDYSFRHHKWTRACNYGLVQVKHHSPPDNSSAEPRDVEISAQLVKWKLMSVPVYLNKVSSLKNHNSTLCCPSGLELQVNIGI</sequence>
<dbReference type="InterPro" id="IPR018946">
    <property type="entry name" value="PhoD-like_MPP"/>
</dbReference>
<dbReference type="Pfam" id="PF09423">
    <property type="entry name" value="PhoD"/>
    <property type="match status" value="1"/>
</dbReference>
<protein>
    <recommendedName>
        <fullName evidence="2">PhoD-like phosphatase metallophosphatase domain-containing protein</fullName>
    </recommendedName>
</protein>
<dbReference type="CDD" id="cd07389">
    <property type="entry name" value="MPP_PhoD"/>
    <property type="match status" value="1"/>
</dbReference>
<evidence type="ECO:0000313" key="3">
    <source>
        <dbReference type="EMBL" id="KAG0591592.1"/>
    </source>
</evidence>
<dbReference type="Gene3D" id="3.60.21.70">
    <property type="entry name" value="PhoD-like phosphatase"/>
    <property type="match status" value="1"/>
</dbReference>
<evidence type="ECO:0000259" key="2">
    <source>
        <dbReference type="Pfam" id="PF09423"/>
    </source>
</evidence>
<gene>
    <name evidence="3" type="ORF">KC19_1G186500</name>
</gene>
<feature type="region of interest" description="Disordered" evidence="1">
    <location>
        <begin position="1"/>
        <end position="20"/>
    </location>
</feature>
<feature type="domain" description="PhoD-like phosphatase metallophosphatase" evidence="2">
    <location>
        <begin position="186"/>
        <end position="326"/>
    </location>
</feature>
<proteinExistence type="predicted"/>
<dbReference type="InterPro" id="IPR038607">
    <property type="entry name" value="PhoD-like_sf"/>
</dbReference>
<reference evidence="3" key="1">
    <citation type="submission" date="2020-06" db="EMBL/GenBank/DDBJ databases">
        <title>WGS assembly of Ceratodon purpureus strain R40.</title>
        <authorList>
            <person name="Carey S.B."/>
            <person name="Jenkins J."/>
            <person name="Shu S."/>
            <person name="Lovell J.T."/>
            <person name="Sreedasyam A."/>
            <person name="Maumus F."/>
            <person name="Tiley G.P."/>
            <person name="Fernandez-Pozo N."/>
            <person name="Barry K."/>
            <person name="Chen C."/>
            <person name="Wang M."/>
            <person name="Lipzen A."/>
            <person name="Daum C."/>
            <person name="Saski C.A."/>
            <person name="Payton A.C."/>
            <person name="Mcbreen J.C."/>
            <person name="Conrad R.E."/>
            <person name="Kollar L.M."/>
            <person name="Olsson S."/>
            <person name="Huttunen S."/>
            <person name="Landis J.B."/>
            <person name="Wickett N.J."/>
            <person name="Johnson M.G."/>
            <person name="Rensing S.A."/>
            <person name="Grimwood J."/>
            <person name="Schmutz J."/>
            <person name="Mcdaniel S.F."/>
        </authorList>
    </citation>
    <scope>NUCLEOTIDE SEQUENCE</scope>
    <source>
        <strain evidence="3">R40</strain>
    </source>
</reference>
<evidence type="ECO:0000256" key="1">
    <source>
        <dbReference type="SAM" id="MobiDB-lite"/>
    </source>
</evidence>
<organism evidence="3 4">
    <name type="scientific">Ceratodon purpureus</name>
    <name type="common">Fire moss</name>
    <name type="synonym">Dicranum purpureum</name>
    <dbReference type="NCBI Taxonomy" id="3225"/>
    <lineage>
        <taxon>Eukaryota</taxon>
        <taxon>Viridiplantae</taxon>
        <taxon>Streptophyta</taxon>
        <taxon>Embryophyta</taxon>
        <taxon>Bryophyta</taxon>
        <taxon>Bryophytina</taxon>
        <taxon>Bryopsida</taxon>
        <taxon>Dicranidae</taxon>
        <taxon>Pseudoditrichales</taxon>
        <taxon>Ditrichaceae</taxon>
        <taxon>Ceratodon</taxon>
    </lineage>
</organism>
<evidence type="ECO:0000313" key="4">
    <source>
        <dbReference type="Proteomes" id="UP000822688"/>
    </source>
</evidence>
<dbReference type="InterPro" id="IPR029052">
    <property type="entry name" value="Metallo-depent_PP-like"/>
</dbReference>
<accession>A0A8T0J8R5</accession>
<dbReference type="EMBL" id="CM026421">
    <property type="protein sequence ID" value="KAG0591592.1"/>
    <property type="molecule type" value="Genomic_DNA"/>
</dbReference>